<evidence type="ECO:0000313" key="2">
    <source>
        <dbReference type="Proteomes" id="UP000724584"/>
    </source>
</evidence>
<keyword evidence="2" id="KW-1185">Reference proteome</keyword>
<reference evidence="1 2" key="1">
    <citation type="journal article" date="2021" name="Nat. Commun.">
        <title>Genetic determinants of endophytism in the Arabidopsis root mycobiome.</title>
        <authorList>
            <person name="Mesny F."/>
            <person name="Miyauchi S."/>
            <person name="Thiergart T."/>
            <person name="Pickel B."/>
            <person name="Atanasova L."/>
            <person name="Karlsson M."/>
            <person name="Huettel B."/>
            <person name="Barry K.W."/>
            <person name="Haridas S."/>
            <person name="Chen C."/>
            <person name="Bauer D."/>
            <person name="Andreopoulos W."/>
            <person name="Pangilinan J."/>
            <person name="LaButti K."/>
            <person name="Riley R."/>
            <person name="Lipzen A."/>
            <person name="Clum A."/>
            <person name="Drula E."/>
            <person name="Henrissat B."/>
            <person name="Kohler A."/>
            <person name="Grigoriev I.V."/>
            <person name="Martin F.M."/>
            <person name="Hacquard S."/>
        </authorList>
    </citation>
    <scope>NUCLEOTIDE SEQUENCE [LARGE SCALE GENOMIC DNA]</scope>
    <source>
        <strain evidence="1 2">MPI-SDFR-AT-0079</strain>
    </source>
</reference>
<organism evidence="1 2">
    <name type="scientific">Chaetomium tenue</name>
    <dbReference type="NCBI Taxonomy" id="1854479"/>
    <lineage>
        <taxon>Eukaryota</taxon>
        <taxon>Fungi</taxon>
        <taxon>Dikarya</taxon>
        <taxon>Ascomycota</taxon>
        <taxon>Pezizomycotina</taxon>
        <taxon>Sordariomycetes</taxon>
        <taxon>Sordariomycetidae</taxon>
        <taxon>Sordariales</taxon>
        <taxon>Chaetomiaceae</taxon>
        <taxon>Chaetomium</taxon>
    </lineage>
</organism>
<accession>A0ACB7PBL7</accession>
<comment type="caution">
    <text evidence="1">The sequence shown here is derived from an EMBL/GenBank/DDBJ whole genome shotgun (WGS) entry which is preliminary data.</text>
</comment>
<dbReference type="EMBL" id="JAGIZQ010000003">
    <property type="protein sequence ID" value="KAH6636159.1"/>
    <property type="molecule type" value="Genomic_DNA"/>
</dbReference>
<evidence type="ECO:0000313" key="1">
    <source>
        <dbReference type="EMBL" id="KAH6636159.1"/>
    </source>
</evidence>
<dbReference type="Proteomes" id="UP000724584">
    <property type="component" value="Unassembled WGS sequence"/>
</dbReference>
<sequence length="1004" mass="109512">MASTSATGATVAAAAEAIPSTDDTWKLAQKLRAAIHKELEHIQKGSPGTNEIARFEKVEKLMQNYRLACIETIWLDLRAANEKCAENVLWSTHTLVTKTYRKVLGRQGNDHVVLKRKLEKLYSNYLKTAQYFYRGYLQRVCARYDTPDLKRIAQRAELEAMPLPEKDKVDTAAAQLDNIVKQSCHKTLIYLGDLARYRTLLRTKDPKWEGALSYYLLANELIPESGYGHHQCGVICVENEDHLQVVYYLYRALACALPHPNASANLEREFRDLQKRKDITTKHALVTWFVKLHAFYSQGKEFPERKELESEVDHRLGLAMKTGTGYGSDLDMLKMVLINITAYAAAQDKISKKWTDEGSLSCQFILLLNMRTITAIARLLGEEIAGIIKRMGAETPTGTSTPSQSEPTTKFTPALNRVLTLLRVYMAWLCSYGSQLVEFRAHLEPQFGTMCTTLSNTLTLLFELLGGDEQLGNTVSWRFPEDDITLGIDCLNGPNLHDGCQLYYDAFARKPKPRREEVAGADYIEDDVTFTRALDVLLCALDLSMPESRFPFTTSAVKRESRELTTFVYLERGKPEPTPNLPPAQHLTPTAVPATLEQTPKIPAAALSPCESNELSEDQDFYGPNLRNAVGYGPRSGQVPAPVVPTPTAPVSEFPIERQMFNILNEFINPPESTLLPKSKTPNHPAARTSPYGMDSAGVAEAFGAGASNSPAPGSAGAKKFPTLPWEYFYKPPANPTLRSDTNAMAANWGANGGGFSRPTSSGNAAQFGAGTTIGNPLAHQIHQRYGSLGQPKPVENQAEMLQSSESASGRAGQPQQAYSPTGAWPNAAAEGLASALGTPPTLPQQSTWAPPSSPWQNANGQVPPATTGAALNSPFSTFNFSSNASSLPQVYSPWGVPAAVNRFPAAQSPSSPSRASAAYSGGAIPSPSGSRYATDYASAMAGGHIQQNSFAGAWPDARQPRNGSVAQQPLGQVDIWGDPIRQQPTVGEKANGKSVMQQGMPKR</sequence>
<proteinExistence type="predicted"/>
<protein>
    <submittedName>
        <fullName evidence="1">Uncharacterized protein</fullName>
    </submittedName>
</protein>
<name>A0ACB7PBL7_9PEZI</name>
<gene>
    <name evidence="1" type="ORF">F5144DRAFT_167885</name>
</gene>